<organism evidence="4 5">
    <name type="scientific">Prescottella agglutinans</name>
    <dbReference type="NCBI Taxonomy" id="1644129"/>
    <lineage>
        <taxon>Bacteria</taxon>
        <taxon>Bacillati</taxon>
        <taxon>Actinomycetota</taxon>
        <taxon>Actinomycetes</taxon>
        <taxon>Mycobacteriales</taxon>
        <taxon>Nocardiaceae</taxon>
        <taxon>Prescottella</taxon>
    </lineage>
</organism>
<dbReference type="InterPro" id="IPR036291">
    <property type="entry name" value="NAD(P)-bd_dom_sf"/>
</dbReference>
<protein>
    <submittedName>
        <fullName evidence="4">Short-subunit dehydrogenase</fullName>
    </submittedName>
</protein>
<comment type="caution">
    <text evidence="4">The sequence shown here is derived from an EMBL/GenBank/DDBJ whole genome shotgun (WGS) entry which is preliminary data.</text>
</comment>
<evidence type="ECO:0000256" key="2">
    <source>
        <dbReference type="ARBA" id="ARBA00023002"/>
    </source>
</evidence>
<dbReference type="PRINTS" id="PR00081">
    <property type="entry name" value="GDHRDH"/>
</dbReference>
<keyword evidence="5" id="KW-1185">Reference proteome</keyword>
<gene>
    <name evidence="4" type="ORF">M2280_001068</name>
</gene>
<sequence>MAIDVSGTTALITGASAGLGAEFANRFARRGANLVLVARRADRLEKLATELRAAHGVTVTVLPADLATPGVGATLRKELASRGITVTSLVNNAGFGTHGAFADENLERVTSEIQLNISTLVELTHTFLPDLLAGRGALVNVASTASFQPTPGMAVYGASKAFVLNFTEALWAEARGTGLTVLALCPGPTRTEFFDVVGSEDAAVGRMQTAIQVVDNAFRTLDRRNAPPTVVSGLPNWVSSISTRFTTRRLGALISGRLLGDVRIKPAPKAPLGTPSATAK</sequence>
<evidence type="ECO:0000256" key="1">
    <source>
        <dbReference type="ARBA" id="ARBA00006484"/>
    </source>
</evidence>
<keyword evidence="2" id="KW-0560">Oxidoreductase</keyword>
<dbReference type="SUPFAM" id="SSF51735">
    <property type="entry name" value="NAD(P)-binding Rossmann-fold domains"/>
    <property type="match status" value="1"/>
</dbReference>
<dbReference type="InterPro" id="IPR002347">
    <property type="entry name" value="SDR_fam"/>
</dbReference>
<proteinExistence type="inferred from homology"/>
<dbReference type="PRINTS" id="PR00080">
    <property type="entry name" value="SDRFAMILY"/>
</dbReference>
<dbReference type="PIRSF" id="PIRSF000126">
    <property type="entry name" value="11-beta-HSD1"/>
    <property type="match status" value="1"/>
</dbReference>
<dbReference type="PANTHER" id="PTHR44196:SF2">
    <property type="entry name" value="SHORT-CHAIN DEHYDROGENASE-RELATED"/>
    <property type="match status" value="1"/>
</dbReference>
<dbReference type="EMBL" id="JARXVC010000002">
    <property type="protein sequence ID" value="MDH6279859.1"/>
    <property type="molecule type" value="Genomic_DNA"/>
</dbReference>
<name>A0ABT6M6B9_9NOCA</name>
<dbReference type="Gene3D" id="3.40.50.720">
    <property type="entry name" value="NAD(P)-binding Rossmann-like Domain"/>
    <property type="match status" value="1"/>
</dbReference>
<accession>A0ABT6M6B9</accession>
<reference evidence="4 5" key="1">
    <citation type="submission" date="2023-04" db="EMBL/GenBank/DDBJ databases">
        <title>Forest soil microbial communities from Buena Vista Peninsula, Colon Province, Panama.</title>
        <authorList>
            <person name="Bouskill N."/>
        </authorList>
    </citation>
    <scope>NUCLEOTIDE SEQUENCE [LARGE SCALE GENOMIC DNA]</scope>
    <source>
        <strain evidence="4 5">CFH S0262</strain>
    </source>
</reference>
<dbReference type="PANTHER" id="PTHR44196">
    <property type="entry name" value="DEHYDROGENASE/REDUCTASE SDR FAMILY MEMBER 7B"/>
    <property type="match status" value="1"/>
</dbReference>
<dbReference type="Proteomes" id="UP001160334">
    <property type="component" value="Unassembled WGS sequence"/>
</dbReference>
<dbReference type="Pfam" id="PF00106">
    <property type="entry name" value="adh_short"/>
    <property type="match status" value="1"/>
</dbReference>
<comment type="similarity">
    <text evidence="1 3">Belongs to the short-chain dehydrogenases/reductases (SDR) family.</text>
</comment>
<dbReference type="RefSeq" id="WP_280759220.1">
    <property type="nucleotide sequence ID" value="NZ_JARXVC010000002.1"/>
</dbReference>
<evidence type="ECO:0000256" key="3">
    <source>
        <dbReference type="RuleBase" id="RU000363"/>
    </source>
</evidence>
<evidence type="ECO:0000313" key="5">
    <source>
        <dbReference type="Proteomes" id="UP001160334"/>
    </source>
</evidence>
<evidence type="ECO:0000313" key="4">
    <source>
        <dbReference type="EMBL" id="MDH6279859.1"/>
    </source>
</evidence>